<comment type="similarity">
    <text evidence="1">Belongs to the ROK (NagC/XylR) family.</text>
</comment>
<feature type="compositionally biased region" description="Basic and acidic residues" evidence="2">
    <location>
        <begin position="194"/>
        <end position="203"/>
    </location>
</feature>
<evidence type="ECO:0000256" key="2">
    <source>
        <dbReference type="SAM" id="MobiDB-lite"/>
    </source>
</evidence>
<dbReference type="Pfam" id="PF00480">
    <property type="entry name" value="ROK"/>
    <property type="match status" value="1"/>
</dbReference>
<reference evidence="3 4" key="1">
    <citation type="submission" date="2020-08" db="EMBL/GenBank/DDBJ databases">
        <title>Genomic Encyclopedia of Type Strains, Phase IV (KMG-V): Genome sequencing to study the core and pangenomes of soil and plant-associated prokaryotes.</title>
        <authorList>
            <person name="Whitman W."/>
        </authorList>
    </citation>
    <scope>NUCLEOTIDE SEQUENCE [LARGE SCALE GENOMIC DNA]</scope>
    <source>
        <strain evidence="3 4">B3ACCR2</strain>
    </source>
</reference>
<name>A0A839PQC1_9MICO</name>
<dbReference type="AlphaFoldDB" id="A0A839PQC1"/>
<feature type="compositionally biased region" description="Basic residues" evidence="2">
    <location>
        <begin position="154"/>
        <end position="171"/>
    </location>
</feature>
<dbReference type="EMBL" id="JACHVT010000003">
    <property type="protein sequence ID" value="MBB2986498.1"/>
    <property type="molecule type" value="Genomic_DNA"/>
</dbReference>
<gene>
    <name evidence="3" type="ORF">FHW14_001652</name>
</gene>
<sequence>MLNGSPYGGASGLAGEIGHTQVSGDAGPWCRCGNRGCHETLVSASFVHDLLRDHPMSVQDGAFPLRDAADHPAIARFVTEAGRTLGRALADVCNRLNPSGIVLGGQLGTADAPLVDGVREAIQRYSQPSTAEGVHVKEHHARASLRAHGGGGGRHPRGGLPRRRGWRRRARARPEPSGRPGLTDVGSAPRRRRAPEDRVMPPT</sequence>
<organism evidence="3 4">
    <name type="scientific">Terracoccus luteus</name>
    <dbReference type="NCBI Taxonomy" id="53356"/>
    <lineage>
        <taxon>Bacteria</taxon>
        <taxon>Bacillati</taxon>
        <taxon>Actinomycetota</taxon>
        <taxon>Actinomycetes</taxon>
        <taxon>Micrococcales</taxon>
        <taxon>Intrasporangiaceae</taxon>
        <taxon>Terracoccus</taxon>
    </lineage>
</organism>
<feature type="region of interest" description="Disordered" evidence="2">
    <location>
        <begin position="144"/>
        <end position="203"/>
    </location>
</feature>
<dbReference type="InterPro" id="IPR000600">
    <property type="entry name" value="ROK"/>
</dbReference>
<dbReference type="GO" id="GO:0016301">
    <property type="term" value="F:kinase activity"/>
    <property type="evidence" value="ECO:0007669"/>
    <property type="project" value="UniProtKB-KW"/>
</dbReference>
<dbReference type="Gene3D" id="3.30.420.40">
    <property type="match status" value="1"/>
</dbReference>
<evidence type="ECO:0000313" key="4">
    <source>
        <dbReference type="Proteomes" id="UP000590811"/>
    </source>
</evidence>
<evidence type="ECO:0000256" key="1">
    <source>
        <dbReference type="ARBA" id="ARBA00006479"/>
    </source>
</evidence>
<keyword evidence="3" id="KW-0418">Kinase</keyword>
<keyword evidence="3" id="KW-0808">Transferase</keyword>
<dbReference type="Proteomes" id="UP000590811">
    <property type="component" value="Unassembled WGS sequence"/>
</dbReference>
<dbReference type="PANTHER" id="PTHR18964">
    <property type="entry name" value="ROK (REPRESSOR, ORF, KINASE) FAMILY"/>
    <property type="match status" value="1"/>
</dbReference>
<protein>
    <submittedName>
        <fullName evidence="3">Putative NBD/HSP70 family sugar kinase</fullName>
    </submittedName>
</protein>
<accession>A0A839PQC1</accession>
<evidence type="ECO:0000313" key="3">
    <source>
        <dbReference type="EMBL" id="MBB2986498.1"/>
    </source>
</evidence>
<proteinExistence type="inferred from homology"/>
<dbReference type="SUPFAM" id="SSF53067">
    <property type="entry name" value="Actin-like ATPase domain"/>
    <property type="match status" value="1"/>
</dbReference>
<dbReference type="PANTHER" id="PTHR18964:SF173">
    <property type="entry name" value="GLUCOKINASE"/>
    <property type="match status" value="1"/>
</dbReference>
<comment type="caution">
    <text evidence="3">The sequence shown here is derived from an EMBL/GenBank/DDBJ whole genome shotgun (WGS) entry which is preliminary data.</text>
</comment>
<dbReference type="InterPro" id="IPR043129">
    <property type="entry name" value="ATPase_NBD"/>
</dbReference>